<organism evidence="1 2">
    <name type="scientific">Maribacter aquivivus</name>
    <dbReference type="NCBI Taxonomy" id="228958"/>
    <lineage>
        <taxon>Bacteria</taxon>
        <taxon>Pseudomonadati</taxon>
        <taxon>Bacteroidota</taxon>
        <taxon>Flavobacteriia</taxon>
        <taxon>Flavobacteriales</taxon>
        <taxon>Flavobacteriaceae</taxon>
        <taxon>Maribacter</taxon>
    </lineage>
</organism>
<dbReference type="AlphaFoldDB" id="A0A1M6S037"/>
<proteinExistence type="predicted"/>
<dbReference type="RefSeq" id="WP_073245347.1">
    <property type="nucleotide sequence ID" value="NZ_FQZX01000002.1"/>
</dbReference>
<evidence type="ECO:0000313" key="1">
    <source>
        <dbReference type="EMBL" id="SHK38172.1"/>
    </source>
</evidence>
<sequence>MRKFFKITLLLISQLVFSQVDTEHAKETGKYFVYKDCKDLLNNWGNNSCSKRKITTYIFKYFDWEQIENKELEYNIWFKFYFDEDGLVSNYEIQTDEEIIKSQIIKILDSMLSDFKLINANSEPISGHFGFPCRVSLTK</sequence>
<dbReference type="Proteomes" id="UP000184314">
    <property type="component" value="Unassembled WGS sequence"/>
</dbReference>
<gene>
    <name evidence="1" type="ORF">SAMN04488007_2907</name>
</gene>
<keyword evidence="2" id="KW-1185">Reference proteome</keyword>
<reference evidence="2" key="1">
    <citation type="submission" date="2016-11" db="EMBL/GenBank/DDBJ databases">
        <authorList>
            <person name="Varghese N."/>
            <person name="Submissions S."/>
        </authorList>
    </citation>
    <scope>NUCLEOTIDE SEQUENCE [LARGE SCALE GENOMIC DNA]</scope>
    <source>
        <strain evidence="2">DSM 16478</strain>
    </source>
</reference>
<dbReference type="STRING" id="228958.SAMN04488007_2907"/>
<name>A0A1M6S037_9FLAO</name>
<dbReference type="OrthoDB" id="9840679at2"/>
<protein>
    <recommendedName>
        <fullName evidence="3">TonB protein C-terminal</fullName>
    </recommendedName>
</protein>
<accession>A0A1M6S037</accession>
<dbReference type="EMBL" id="FQZX01000002">
    <property type="protein sequence ID" value="SHK38172.1"/>
    <property type="molecule type" value="Genomic_DNA"/>
</dbReference>
<evidence type="ECO:0008006" key="3">
    <source>
        <dbReference type="Google" id="ProtNLM"/>
    </source>
</evidence>
<evidence type="ECO:0000313" key="2">
    <source>
        <dbReference type="Proteomes" id="UP000184314"/>
    </source>
</evidence>